<dbReference type="AlphaFoldDB" id="I0YNP4"/>
<feature type="non-terminal residue" evidence="1">
    <location>
        <position position="139"/>
    </location>
</feature>
<reference evidence="1 2" key="1">
    <citation type="journal article" date="2012" name="Genome Biol.">
        <title>The genome of the polar eukaryotic microalga coccomyxa subellipsoidea reveals traits of cold adaptation.</title>
        <authorList>
            <person name="Blanc G."/>
            <person name="Agarkova I."/>
            <person name="Grimwood J."/>
            <person name="Kuo A."/>
            <person name="Brueggeman A."/>
            <person name="Dunigan D."/>
            <person name="Gurnon J."/>
            <person name="Ladunga I."/>
            <person name="Lindquist E."/>
            <person name="Lucas S."/>
            <person name="Pangilinan J."/>
            <person name="Proschold T."/>
            <person name="Salamov A."/>
            <person name="Schmutz J."/>
            <person name="Weeks D."/>
            <person name="Yamada T."/>
            <person name="Claverie J.M."/>
            <person name="Grigoriev I."/>
            <person name="Van Etten J."/>
            <person name="Lomsadze A."/>
            <person name="Borodovsky M."/>
        </authorList>
    </citation>
    <scope>NUCLEOTIDE SEQUENCE [LARGE SCALE GENOMIC DNA]</scope>
    <source>
        <strain evidence="1 2">C-169</strain>
    </source>
</reference>
<dbReference type="InterPro" id="IPR006734">
    <property type="entry name" value="PLATZ"/>
</dbReference>
<dbReference type="KEGG" id="csl:COCSUDRAFT_7748"/>
<accession>I0YNP4</accession>
<dbReference type="RefSeq" id="XP_005644557.1">
    <property type="nucleotide sequence ID" value="XM_005644500.1"/>
</dbReference>
<feature type="non-terminal residue" evidence="1">
    <location>
        <position position="1"/>
    </location>
</feature>
<dbReference type="PANTHER" id="PTHR31065">
    <property type="entry name" value="PLATZ TRANSCRIPTION FACTOR FAMILY PROTEIN"/>
    <property type="match status" value="1"/>
</dbReference>
<dbReference type="GeneID" id="17037987"/>
<name>I0YNP4_COCSC</name>
<dbReference type="PANTHER" id="PTHR31065:SF1">
    <property type="entry name" value="OS09G0116050 PROTEIN"/>
    <property type="match status" value="1"/>
</dbReference>
<dbReference type="Proteomes" id="UP000007264">
    <property type="component" value="Unassembled WGS sequence"/>
</dbReference>
<dbReference type="eggNOG" id="ENOG502QRZG">
    <property type="taxonomic scope" value="Eukaryota"/>
</dbReference>
<dbReference type="OrthoDB" id="1908108at2759"/>
<proteinExistence type="predicted"/>
<keyword evidence="2" id="KW-1185">Reference proteome</keyword>
<dbReference type="Pfam" id="PF04640">
    <property type="entry name" value="PLATZ"/>
    <property type="match status" value="1"/>
</dbReference>
<sequence>PDWFPSLLSSDFFDPCEDHDGVRKNECTFFCKDCCSSGICMHCLPAHPHEHTAIQARLSFLRIRKYMYQFVVRIQDIQEHFDASGVQTYIINSARVVFLRDRKHASPVKDAFVEGCLTCKRALRDNFYFCSLSCKVEAL</sequence>
<gene>
    <name evidence="1" type="ORF">COCSUDRAFT_7748</name>
</gene>
<evidence type="ECO:0000313" key="2">
    <source>
        <dbReference type="Proteomes" id="UP000007264"/>
    </source>
</evidence>
<evidence type="ECO:0000313" key="1">
    <source>
        <dbReference type="EMBL" id="EIE20013.1"/>
    </source>
</evidence>
<dbReference type="EMBL" id="AGSI01000017">
    <property type="protein sequence ID" value="EIE20013.1"/>
    <property type="molecule type" value="Genomic_DNA"/>
</dbReference>
<comment type="caution">
    <text evidence="1">The sequence shown here is derived from an EMBL/GenBank/DDBJ whole genome shotgun (WGS) entry which is preliminary data.</text>
</comment>
<protein>
    <submittedName>
        <fullName evidence="1">PLATZ-domain-containing protein</fullName>
    </submittedName>
</protein>
<organism evidence="1 2">
    <name type="scientific">Coccomyxa subellipsoidea (strain C-169)</name>
    <name type="common">Green microalga</name>
    <dbReference type="NCBI Taxonomy" id="574566"/>
    <lineage>
        <taxon>Eukaryota</taxon>
        <taxon>Viridiplantae</taxon>
        <taxon>Chlorophyta</taxon>
        <taxon>core chlorophytes</taxon>
        <taxon>Trebouxiophyceae</taxon>
        <taxon>Trebouxiophyceae incertae sedis</taxon>
        <taxon>Coccomyxaceae</taxon>
        <taxon>Coccomyxa</taxon>
        <taxon>Coccomyxa subellipsoidea</taxon>
    </lineage>
</organism>